<comment type="caution">
    <text evidence="1">The sequence shown here is derived from an EMBL/GenBank/DDBJ whole genome shotgun (WGS) entry which is preliminary data.</text>
</comment>
<sequence>MQFHFDLQTGRAILALGHDVKGIVKVILVVNRNEAINQPL</sequence>
<dbReference type="AlphaFoldDB" id="A0A090REU6"/>
<accession>A0A090REU6</accession>
<reference evidence="1 2" key="1">
    <citation type="journal article" date="2014" name="Genome Announc.">
        <title>Draft Genome Sequences of Two Vibrionaceae Species, Vibrio ponticus C121 and Photobacterium aphoticum C119, Isolated as Coral Reef Microbiota.</title>
        <authorList>
            <person name="Al-saari N."/>
            <person name="Meirelles P.M."/>
            <person name="Mino S."/>
            <person name="Suda W."/>
            <person name="Oshima K."/>
            <person name="Hattori M."/>
            <person name="Ohkuma M."/>
            <person name="Thompson F.L."/>
            <person name="Gomez-Gil B."/>
            <person name="Sawabe T."/>
            <person name="Sawabe T."/>
        </authorList>
    </citation>
    <scope>NUCLEOTIDE SEQUENCE [LARGE SCALE GENOMIC DNA]</scope>
    <source>
        <strain evidence="1 2">JCM 19237</strain>
    </source>
</reference>
<dbReference type="EMBL" id="BBMN01000009">
    <property type="protein sequence ID" value="GAL06072.1"/>
    <property type="molecule type" value="Genomic_DNA"/>
</dbReference>
<evidence type="ECO:0000313" key="1">
    <source>
        <dbReference type="EMBL" id="GAL06072.1"/>
    </source>
</evidence>
<organism evidence="1 2">
    <name type="scientific">Photobacterium aphoticum</name>
    <dbReference type="NCBI Taxonomy" id="754436"/>
    <lineage>
        <taxon>Bacteria</taxon>
        <taxon>Pseudomonadati</taxon>
        <taxon>Pseudomonadota</taxon>
        <taxon>Gammaproteobacteria</taxon>
        <taxon>Vibrionales</taxon>
        <taxon>Vibrionaceae</taxon>
        <taxon>Photobacterium</taxon>
    </lineage>
</organism>
<protein>
    <submittedName>
        <fullName evidence="1">Uncharacterized protein</fullName>
    </submittedName>
</protein>
<dbReference type="Proteomes" id="UP000029227">
    <property type="component" value="Unassembled WGS sequence"/>
</dbReference>
<dbReference type="STRING" id="754436.JCM19237_1712"/>
<proteinExistence type="predicted"/>
<name>A0A090REU6_9GAMM</name>
<evidence type="ECO:0000313" key="2">
    <source>
        <dbReference type="Proteomes" id="UP000029227"/>
    </source>
</evidence>
<gene>
    <name evidence="1" type="ORF">JCM19237_1712</name>
</gene>